<dbReference type="EMBL" id="JADIMV010000006">
    <property type="protein sequence ID" value="MBO8439085.1"/>
    <property type="molecule type" value="Genomic_DNA"/>
</dbReference>
<dbReference type="InterPro" id="IPR041692">
    <property type="entry name" value="HHH_9"/>
</dbReference>
<accession>A0A940DHR7</accession>
<sequence>MEKGIIIQTAELTGLSPDSVERVLALMDDGATIPFIARYRKEATGGLDEVQIGNIADTAHRLEELAKRKETVIKSIRGQNRLTPELEAKIAASWDAAEIEDIYLPFKPKRRTRATVARKAGLVPLAKMIMSGRADNIMRSAQRFANNEIPDAEAAISSAVDIIAEWVSESAAARHAVRSIFARKAVIHSRVIKGKEGEGSKYRDYFDKEIQLSRCPSYALLAMRRGESEKILRVDISADEDECVERLNRIFVRTESECSGIVRRAVRDGYKRLLQPSIETEFAALSKERADREAIKIFSANLRQLLLSAPLGQKRTMGIDPGFRSGCKVVCLDENGNLLHNETVYPHPPHNERAQAMRKISTLVEQYRIEAIAVGNGTAGRETEQFIQAIRFNRPVQLFSVSESGASVYSASAVAREEFPDYDVTVRGAVSIGRRLMDPLAELVKINPKSIGVGQYQHDVNQTQLKEALDRTVINCVNTVGVELNSASLQLLSYVSGVGPKLAQNIIDYRTAHGGFRNRRELLNVDNLGAKTYEQCAGFLRIGASDNPLDRTAVHPESYHIVERMAKDLDTTVEQLIKNETLRLQINLERYMTPTVGMPTLRDIMAELDKPGRDPRNSIETFEFDSTVHSIDDLRPGMTLPGIVTNVTDFGAFVDIGIKENGLVHKSQMAEGRVLSPADVVGLHQHVTVRVLEVDAERRRISLSMTGI</sequence>
<evidence type="ECO:0000313" key="2">
    <source>
        <dbReference type="EMBL" id="MBO8439085.1"/>
    </source>
</evidence>
<dbReference type="GO" id="GO:0003735">
    <property type="term" value="F:structural constituent of ribosome"/>
    <property type="evidence" value="ECO:0007669"/>
    <property type="project" value="TreeGrafter"/>
</dbReference>
<dbReference type="CDD" id="cd05685">
    <property type="entry name" value="S1_Tex"/>
    <property type="match status" value="1"/>
</dbReference>
<dbReference type="Proteomes" id="UP000712007">
    <property type="component" value="Unassembled WGS sequence"/>
</dbReference>
<dbReference type="Gene3D" id="3.30.420.140">
    <property type="entry name" value="YqgF/RNase H-like domain"/>
    <property type="match status" value="1"/>
</dbReference>
<dbReference type="PANTHER" id="PTHR10724:SF10">
    <property type="entry name" value="S1 RNA-BINDING DOMAIN-CONTAINING PROTEIN 1"/>
    <property type="match status" value="1"/>
</dbReference>
<dbReference type="Pfam" id="PF22706">
    <property type="entry name" value="Tex_central_region"/>
    <property type="match status" value="1"/>
</dbReference>
<evidence type="ECO:0000259" key="1">
    <source>
        <dbReference type="PROSITE" id="PS50126"/>
    </source>
</evidence>
<dbReference type="InterPro" id="IPR044146">
    <property type="entry name" value="S1_Tex"/>
</dbReference>
<dbReference type="InterPro" id="IPR012337">
    <property type="entry name" value="RNaseH-like_sf"/>
</dbReference>
<dbReference type="SUPFAM" id="SSF50249">
    <property type="entry name" value="Nucleic acid-binding proteins"/>
    <property type="match status" value="1"/>
</dbReference>
<dbReference type="PROSITE" id="PS50126">
    <property type="entry name" value="S1"/>
    <property type="match status" value="1"/>
</dbReference>
<dbReference type="GO" id="GO:0006139">
    <property type="term" value="P:nucleobase-containing compound metabolic process"/>
    <property type="evidence" value="ECO:0007669"/>
    <property type="project" value="InterPro"/>
</dbReference>
<dbReference type="Gene3D" id="1.10.10.650">
    <property type="entry name" value="RuvA domain 2-like"/>
    <property type="match status" value="1"/>
</dbReference>
<name>A0A940DHR7_9BACT</name>
<dbReference type="FunFam" id="1.10.10.650:FF:000001">
    <property type="entry name" value="S1 RNA-binding domain 1"/>
    <property type="match status" value="1"/>
</dbReference>
<dbReference type="AlphaFoldDB" id="A0A940DHR7"/>
<dbReference type="FunFam" id="1.10.150.310:FF:000001">
    <property type="entry name" value="RNA-binding transcriptional accessory protein"/>
    <property type="match status" value="1"/>
</dbReference>
<dbReference type="SMART" id="SM00732">
    <property type="entry name" value="YqgFc"/>
    <property type="match status" value="1"/>
</dbReference>
<dbReference type="FunFam" id="2.40.50.140:FF:000051">
    <property type="entry name" value="RNA-binding transcriptional accessory protein"/>
    <property type="match status" value="1"/>
</dbReference>
<dbReference type="InterPro" id="IPR010994">
    <property type="entry name" value="RuvA_2-like"/>
</dbReference>
<dbReference type="InterPro" id="IPR050437">
    <property type="entry name" value="Ribos_protein_bS1-like"/>
</dbReference>
<dbReference type="InterPro" id="IPR055179">
    <property type="entry name" value="Tex-like_central_region"/>
</dbReference>
<dbReference type="Pfam" id="PF16921">
    <property type="entry name" value="Tex_YqgF"/>
    <property type="match status" value="1"/>
</dbReference>
<dbReference type="SUPFAM" id="SSF158832">
    <property type="entry name" value="Tex N-terminal region-like"/>
    <property type="match status" value="1"/>
</dbReference>
<dbReference type="InterPro" id="IPR023319">
    <property type="entry name" value="Tex-like_HTH_dom_sf"/>
</dbReference>
<dbReference type="InterPro" id="IPR012340">
    <property type="entry name" value="NA-bd_OB-fold"/>
</dbReference>
<dbReference type="FunFam" id="3.30.420.140:FF:000001">
    <property type="entry name" value="RNA-binding transcriptional accessory protein"/>
    <property type="match status" value="1"/>
</dbReference>
<dbReference type="InterPro" id="IPR032639">
    <property type="entry name" value="Tex_YqgF"/>
</dbReference>
<gene>
    <name evidence="2" type="ORF">IAC51_00360</name>
</gene>
<dbReference type="GO" id="GO:0006412">
    <property type="term" value="P:translation"/>
    <property type="evidence" value="ECO:0007669"/>
    <property type="project" value="TreeGrafter"/>
</dbReference>
<dbReference type="InterPro" id="IPR023323">
    <property type="entry name" value="Tex-like_dom_sf"/>
</dbReference>
<feature type="domain" description="S1 motif" evidence="1">
    <location>
        <begin position="637"/>
        <end position="706"/>
    </location>
</feature>
<dbReference type="InterPro" id="IPR003029">
    <property type="entry name" value="S1_domain"/>
</dbReference>
<dbReference type="Pfam" id="PF12836">
    <property type="entry name" value="HHH_3"/>
    <property type="match status" value="1"/>
</dbReference>
<dbReference type="InterPro" id="IPR006641">
    <property type="entry name" value="YqgF/RNaseH-like_dom"/>
</dbReference>
<dbReference type="InterPro" id="IPR037027">
    <property type="entry name" value="YqgF/RNaseH-like_dom_sf"/>
</dbReference>
<proteinExistence type="predicted"/>
<dbReference type="Pfam" id="PF17674">
    <property type="entry name" value="HHH_9"/>
    <property type="match status" value="1"/>
</dbReference>
<dbReference type="SMART" id="SM00316">
    <property type="entry name" value="S1"/>
    <property type="match status" value="1"/>
</dbReference>
<dbReference type="Pfam" id="PF00575">
    <property type="entry name" value="S1"/>
    <property type="match status" value="1"/>
</dbReference>
<dbReference type="SUPFAM" id="SSF53098">
    <property type="entry name" value="Ribonuclease H-like"/>
    <property type="match status" value="1"/>
</dbReference>
<dbReference type="PANTHER" id="PTHR10724">
    <property type="entry name" value="30S RIBOSOMAL PROTEIN S1"/>
    <property type="match status" value="1"/>
</dbReference>
<protein>
    <submittedName>
        <fullName evidence="2">RNA-binding transcriptional accessory protein</fullName>
    </submittedName>
</protein>
<dbReference type="Gene3D" id="1.10.150.310">
    <property type="entry name" value="Tex RuvX-like domain-like"/>
    <property type="match status" value="1"/>
</dbReference>
<dbReference type="Gene3D" id="2.40.50.140">
    <property type="entry name" value="Nucleic acid-binding proteins"/>
    <property type="match status" value="1"/>
</dbReference>
<dbReference type="SUPFAM" id="SSF47781">
    <property type="entry name" value="RuvA domain 2-like"/>
    <property type="match status" value="2"/>
</dbReference>
<dbReference type="InterPro" id="IPR018974">
    <property type="entry name" value="Tex-like_N"/>
</dbReference>
<dbReference type="Gene3D" id="1.10.3500.10">
    <property type="entry name" value="Tex N-terminal region-like"/>
    <property type="match status" value="1"/>
</dbReference>
<dbReference type="Pfam" id="PF09371">
    <property type="entry name" value="Tex_N"/>
    <property type="match status" value="1"/>
</dbReference>
<comment type="caution">
    <text evidence="2">The sequence shown here is derived from an EMBL/GenBank/DDBJ whole genome shotgun (WGS) entry which is preliminary data.</text>
</comment>
<evidence type="ECO:0000313" key="3">
    <source>
        <dbReference type="Proteomes" id="UP000712007"/>
    </source>
</evidence>
<reference evidence="2" key="2">
    <citation type="journal article" date="2021" name="PeerJ">
        <title>Extensive microbial diversity within the chicken gut microbiome revealed by metagenomics and culture.</title>
        <authorList>
            <person name="Gilroy R."/>
            <person name="Ravi A."/>
            <person name="Getino M."/>
            <person name="Pursley I."/>
            <person name="Horton D.L."/>
            <person name="Alikhan N.F."/>
            <person name="Baker D."/>
            <person name="Gharbi K."/>
            <person name="Hall N."/>
            <person name="Watson M."/>
            <person name="Adriaenssens E.M."/>
            <person name="Foster-Nyarko E."/>
            <person name="Jarju S."/>
            <person name="Secka A."/>
            <person name="Antonio M."/>
            <person name="Oren A."/>
            <person name="Chaudhuri R.R."/>
            <person name="La Ragione R."/>
            <person name="Hildebrand F."/>
            <person name="Pallen M.J."/>
        </authorList>
    </citation>
    <scope>NUCLEOTIDE SEQUENCE</scope>
    <source>
        <strain evidence="2">3924</strain>
    </source>
</reference>
<dbReference type="GO" id="GO:0003729">
    <property type="term" value="F:mRNA binding"/>
    <property type="evidence" value="ECO:0007669"/>
    <property type="project" value="TreeGrafter"/>
</dbReference>
<reference evidence="2" key="1">
    <citation type="submission" date="2020-10" db="EMBL/GenBank/DDBJ databases">
        <authorList>
            <person name="Gilroy R."/>
        </authorList>
    </citation>
    <scope>NUCLEOTIDE SEQUENCE</scope>
    <source>
        <strain evidence="2">3924</strain>
    </source>
</reference>
<organism evidence="2 3">
    <name type="scientific">Candidatus Aphodosoma intestinipullorum</name>
    <dbReference type="NCBI Taxonomy" id="2840674"/>
    <lineage>
        <taxon>Bacteria</taxon>
        <taxon>Pseudomonadati</taxon>
        <taxon>Bacteroidota</taxon>
        <taxon>Bacteroidia</taxon>
        <taxon>Bacteroidales</taxon>
        <taxon>Candidatus Aphodosoma</taxon>
    </lineage>
</organism>
<dbReference type="GO" id="GO:0005737">
    <property type="term" value="C:cytoplasm"/>
    <property type="evidence" value="ECO:0007669"/>
    <property type="project" value="UniProtKB-ARBA"/>
</dbReference>